<dbReference type="SMART" id="SM00487">
    <property type="entry name" value="DEXDc"/>
    <property type="match status" value="1"/>
</dbReference>
<name>A0AAE4HTQ6_ENTGA</name>
<feature type="compositionally biased region" description="Polar residues" evidence="2">
    <location>
        <begin position="2004"/>
        <end position="2016"/>
    </location>
</feature>
<gene>
    <name evidence="4" type="ORF">P7E30_14935</name>
</gene>
<feature type="compositionally biased region" description="Polar residues" evidence="2">
    <location>
        <begin position="173"/>
        <end position="182"/>
    </location>
</feature>
<dbReference type="GO" id="GO:0005524">
    <property type="term" value="F:ATP binding"/>
    <property type="evidence" value="ECO:0007669"/>
    <property type="project" value="InterPro"/>
</dbReference>
<evidence type="ECO:0000313" key="5">
    <source>
        <dbReference type="Proteomes" id="UP001183682"/>
    </source>
</evidence>
<feature type="compositionally biased region" description="Polar residues" evidence="2">
    <location>
        <begin position="145"/>
        <end position="155"/>
    </location>
</feature>
<reference evidence="4" key="1">
    <citation type="submission" date="2023-03" db="EMBL/GenBank/DDBJ databases">
        <authorList>
            <person name="Shen W."/>
            <person name="Cai J."/>
        </authorList>
    </citation>
    <scope>NUCLEOTIDE SEQUENCE</scope>
    <source>
        <strain evidence="4">K69-2</strain>
    </source>
</reference>
<dbReference type="GO" id="GO:0006304">
    <property type="term" value="P:DNA modification"/>
    <property type="evidence" value="ECO:0007669"/>
    <property type="project" value="InterPro"/>
</dbReference>
<dbReference type="Proteomes" id="UP001183682">
    <property type="component" value="Unassembled WGS sequence"/>
</dbReference>
<evidence type="ECO:0000313" key="4">
    <source>
        <dbReference type="EMBL" id="MDT2691470.1"/>
    </source>
</evidence>
<feature type="region of interest" description="Disordered" evidence="2">
    <location>
        <begin position="77"/>
        <end position="223"/>
    </location>
</feature>
<dbReference type="Gene3D" id="3.40.50.150">
    <property type="entry name" value="Vaccinia Virus protein VP39"/>
    <property type="match status" value="1"/>
</dbReference>
<dbReference type="Pfam" id="PF00271">
    <property type="entry name" value="Helicase_C"/>
    <property type="match status" value="1"/>
</dbReference>
<dbReference type="PRINTS" id="PR00507">
    <property type="entry name" value="N12N6MTFRASE"/>
</dbReference>
<dbReference type="EMBL" id="JARPZN010000015">
    <property type="protein sequence ID" value="MDT2691470.1"/>
    <property type="molecule type" value="Genomic_DNA"/>
</dbReference>
<feature type="region of interest" description="Disordered" evidence="2">
    <location>
        <begin position="2004"/>
        <end position="2042"/>
    </location>
</feature>
<evidence type="ECO:0000256" key="2">
    <source>
        <dbReference type="SAM" id="MobiDB-lite"/>
    </source>
</evidence>
<comment type="caution">
    <text evidence="4">The sequence shown here is derived from an EMBL/GenBank/DDBJ whole genome shotgun (WGS) entry which is preliminary data.</text>
</comment>
<dbReference type="InterPro" id="IPR011639">
    <property type="entry name" value="MethylTrfase_TaqI-like_dom"/>
</dbReference>
<dbReference type="InterPro" id="IPR001650">
    <property type="entry name" value="Helicase_C-like"/>
</dbReference>
<dbReference type="Pfam" id="PF00176">
    <property type="entry name" value="SNF2-rel_dom"/>
    <property type="match status" value="1"/>
</dbReference>
<sequence length="2042" mass="233338">MIDSFTADLEDPVHRRLALEIGLAMVQSKALIQPIPEFEELAQLQNFRTFVEVMTKANEINRFLSKDILIYKTERSKEDEIDVSRKPERTADPANGVSRKPTARSFWLNRRGKTEGRTANRVSDETDARGTNDLRPYYRQEGMGASSNTSGTDGATESVDFRGAAESGDSHQDPQQLSGTSNRDSDERDSVKQNDPEKGLEENTSSEPFLISSNEQSDSQASPKPEIFTEAVINDLLKSGTGTVDGRIRVYLNFSQTKNLKERIQFLKGEFGWYGRTLSIEGSTFSLMDSMPSKGIRILATVDGKEHKKIYKWKEIAERLEFLIAKNEYLKDEEKDRIKVYETKATDKIQSQTPSKEQTEIEVRDEPDKAEEITLFDMDDFEATEEPLQDGGYGSEVAFVPMPKVEKPSVSVEKQESHNVITKGSNHFSFPLESLDAFYPKGIKDKIQANIDAIALVRKLESENRMATAEEQTVLAKYVGWGGLASIFDTRDDRLKTKREQLKKLLTEEEYRQARESVLTAYYTDPRLIEVIYEKLQDMGFQGGNVLDPSMGTGNFFSAMPESIRNHSNLYGVELDPLTGAIAKHLHQDATIEVTGFENTPLNQNGFDLVISNIPFDSIQIEDPNYDHSYAIHDYFIKKALDSVKEGGIVAIITSTSTLDKQSENVRREYAKTGELLGAVRLPSNAFKKIAGTDVVTDLIFFQKNSEIEHSYTPSWVFVGMHRDVPGKAFNNYFVKNTDMILGELSLKNFRGKTLDVKAKPEANLIDDLRTAIEKIPGTFELTPSTEEISLVEQRTDNEVSVSEIPNFNYGQSQGKIYFNNNGYLEAFEGSEKAENQLSQLIKIKEELLQVIYVQRQEDYSVEEFQLALAKLNQTYDTFVSDFGPIAQNSKVFQRDEYLPLLKSIEIVHKDGSVEKGDVFFKATIRRKEPITTVDSAIEALQLSLGRRLKVDLDFMADVYGKDKETIVEELEGQIFIDPLKYKGDQFDDVWEVREEYLSGDVKQKLVEARYFNETYPGLFEKNVSSLEDVQPEPLKAGEIDYSVGSTWIPKETYEQFMFETFETPPWMVREHYVQLDYDPTASRYFISGKNTHKGPIVSNRYGTARANAYLIFENSLNLQKIEIRDRVEDGDGKSHYVLNPKETQYARSKQEELQEIFKNWVMNHSQVLEELQGIYEERFNRLVPRTYDGSYLEFEGLNEQIELRPHQKNMVARIIQNGRGLMAHVVGAGKTLTMISAGMMMKTHGLIKKAMYVVPNHLTGDFGTELLRFYPSKKVLVTTKKDFEKANRQQFVSRIAVGDYDAVIIGHSQFEKIALSPKRQRSMLKAEINQVSEAIAAYQMENDVDSWSIKQMVSFEKRLNERLAKLNKQDKKDDLIYFEDLGVDFLFVDEAHLYKNLYSYTKLSNVAGVNASNSLRSSDMEMKVKYMLEENQGRGVVFATGTPISNSMSEMYTMQKYLQPDVLKDFGVYHFDAWASTFGEIVSSLEITPEGSGYQMKNRFSKFHNLPELMSMFNLIADIQTKDMLNLPVPAIKGEKAQIIVTEPITYQKDKMDQLAMRAEKIRNREVSPEVDNMLKITNEAKLMALDPRLLDDYDESKYDPQELKQTKIARAAEKVFSIWLETKEQRSTQLIFSDSGTPKPGKFNVYDEIKRQLIEKNIPENEVAFIHDAKTEAQRDALFEKVREGEVRILIGSTGKVGTGTNIQDKLIAAHHVDCPWRPSDIEQRDGRIVRQGNENKEIQIYRYVAKGTFDSFLWQIQEQKLTYISQVMTGKAITRTVDEMSETVLDASEIKAVATGNPLLADKMRLDNEITKLRMLQSSYLNERELLKRSIDQIYPSMIKSGEQHMATLQEDIQRYKDNDPDEFSIVIDGKEYTERSKAGEVFESATFLYMRSQDFVEIGEYKGFSFSVRKSELSYGSLQVRLHGKGHYDLLVDPSTQIGSIRRIENKINQLPEMLQEAAEEVQETKEKMESAKEQIKQPFSHAQELQEKVLRQQEIQSEIESSLNKSDTQSIADEIEETEKSQVAYSKEDYLNEERKM</sequence>
<dbReference type="PANTHER" id="PTHR41313:SF1">
    <property type="entry name" value="DNA METHYLASE ADENINE-SPECIFIC DOMAIN-CONTAINING PROTEIN"/>
    <property type="match status" value="1"/>
</dbReference>
<dbReference type="SUPFAM" id="SSF53335">
    <property type="entry name" value="S-adenosyl-L-methionine-dependent methyltransferases"/>
    <property type="match status" value="1"/>
</dbReference>
<protein>
    <submittedName>
        <fullName evidence="4">SNF2-related protein</fullName>
    </submittedName>
</protein>
<dbReference type="InterPro" id="IPR029063">
    <property type="entry name" value="SAM-dependent_MTases_sf"/>
</dbReference>
<accession>A0AAE4HTQ6</accession>
<feature type="compositionally biased region" description="Basic and acidic residues" evidence="2">
    <location>
        <begin position="77"/>
        <end position="91"/>
    </location>
</feature>
<dbReference type="Pfam" id="PF07669">
    <property type="entry name" value="Eco57I"/>
    <property type="match status" value="1"/>
</dbReference>
<dbReference type="CDD" id="cd02440">
    <property type="entry name" value="AdoMet_MTases"/>
    <property type="match status" value="1"/>
</dbReference>
<organism evidence="4 5">
    <name type="scientific">Enterococcus gallinarum</name>
    <dbReference type="NCBI Taxonomy" id="1353"/>
    <lineage>
        <taxon>Bacteria</taxon>
        <taxon>Bacillati</taxon>
        <taxon>Bacillota</taxon>
        <taxon>Bacilli</taxon>
        <taxon>Lactobacillales</taxon>
        <taxon>Enterococcaceae</taxon>
        <taxon>Enterococcus</taxon>
    </lineage>
</organism>
<evidence type="ECO:0000256" key="1">
    <source>
        <dbReference type="SAM" id="Coils"/>
    </source>
</evidence>
<evidence type="ECO:0000259" key="3">
    <source>
        <dbReference type="PROSITE" id="PS51194"/>
    </source>
</evidence>
<dbReference type="PANTHER" id="PTHR41313">
    <property type="entry name" value="ADENINE-SPECIFIC METHYLTRANSFERASE"/>
    <property type="match status" value="1"/>
</dbReference>
<dbReference type="SMART" id="SM00490">
    <property type="entry name" value="HELICc"/>
    <property type="match status" value="1"/>
</dbReference>
<dbReference type="SUPFAM" id="SSF52540">
    <property type="entry name" value="P-loop containing nucleoside triphosphate hydrolases"/>
    <property type="match status" value="2"/>
</dbReference>
<dbReference type="InterPro" id="IPR052933">
    <property type="entry name" value="DNA_Protect_Modify"/>
</dbReference>
<dbReference type="PROSITE" id="PS51194">
    <property type="entry name" value="HELICASE_CTER"/>
    <property type="match status" value="1"/>
</dbReference>
<dbReference type="InterPro" id="IPR000330">
    <property type="entry name" value="SNF2_N"/>
</dbReference>
<proteinExistence type="predicted"/>
<feature type="compositionally biased region" description="Basic and acidic residues" evidence="2">
    <location>
        <begin position="183"/>
        <end position="201"/>
    </location>
</feature>
<feature type="compositionally biased region" description="Basic and acidic residues" evidence="2">
    <location>
        <begin position="2031"/>
        <end position="2042"/>
    </location>
</feature>
<dbReference type="GO" id="GO:0009007">
    <property type="term" value="F:site-specific DNA-methyltransferase (adenine-specific) activity"/>
    <property type="evidence" value="ECO:0007669"/>
    <property type="project" value="UniProtKB-EC"/>
</dbReference>
<keyword evidence="1" id="KW-0175">Coiled coil</keyword>
<feature type="coiled-coil region" evidence="1">
    <location>
        <begin position="1945"/>
        <end position="1979"/>
    </location>
</feature>
<feature type="compositionally biased region" description="Basic and acidic residues" evidence="2">
    <location>
        <begin position="112"/>
        <end position="138"/>
    </location>
</feature>
<dbReference type="Gene3D" id="3.40.50.300">
    <property type="entry name" value="P-loop containing nucleotide triphosphate hydrolases"/>
    <property type="match status" value="2"/>
</dbReference>
<feature type="compositionally biased region" description="Polar residues" evidence="2">
    <location>
        <begin position="202"/>
        <end position="222"/>
    </location>
</feature>
<dbReference type="InterPro" id="IPR027417">
    <property type="entry name" value="P-loop_NTPase"/>
</dbReference>
<dbReference type="InterPro" id="IPR014001">
    <property type="entry name" value="Helicase_ATP-bd"/>
</dbReference>
<feature type="domain" description="Helicase C-terminal" evidence="3">
    <location>
        <begin position="1616"/>
        <end position="1791"/>
    </location>
</feature>